<dbReference type="InterPro" id="IPR010998">
    <property type="entry name" value="Integrase_recombinase_N"/>
</dbReference>
<evidence type="ECO:0000259" key="7">
    <source>
        <dbReference type="PROSITE" id="PS51900"/>
    </source>
</evidence>
<dbReference type="PROSITE" id="PS51900">
    <property type="entry name" value="CB"/>
    <property type="match status" value="1"/>
</dbReference>
<dbReference type="InterPro" id="IPR038488">
    <property type="entry name" value="Integrase_DNA-bd_sf"/>
</dbReference>
<name>A0A1B8PKX6_MORNO</name>
<protein>
    <recommendedName>
        <fullName evidence="10">Integrase</fullName>
    </recommendedName>
</protein>
<dbReference type="AlphaFoldDB" id="A0A1B8PKX6"/>
<evidence type="ECO:0000259" key="6">
    <source>
        <dbReference type="PROSITE" id="PS51898"/>
    </source>
</evidence>
<dbReference type="InterPro" id="IPR002104">
    <property type="entry name" value="Integrase_catalytic"/>
</dbReference>
<dbReference type="Pfam" id="PF13356">
    <property type="entry name" value="Arm-DNA-bind_3"/>
    <property type="match status" value="1"/>
</dbReference>
<dbReference type="Pfam" id="PF00589">
    <property type="entry name" value="Phage_integrase"/>
    <property type="match status" value="1"/>
</dbReference>
<dbReference type="PROSITE" id="PS51898">
    <property type="entry name" value="TYR_RECOMBINASE"/>
    <property type="match status" value="1"/>
</dbReference>
<dbReference type="Proteomes" id="UP000092671">
    <property type="component" value="Unassembled WGS sequence"/>
</dbReference>
<keyword evidence="3 5" id="KW-0238">DNA-binding</keyword>
<dbReference type="GO" id="GO:0006310">
    <property type="term" value="P:DNA recombination"/>
    <property type="evidence" value="ECO:0007669"/>
    <property type="project" value="UniProtKB-KW"/>
</dbReference>
<proteinExistence type="inferred from homology"/>
<keyword evidence="4" id="KW-0233">DNA recombination</keyword>
<gene>
    <name evidence="8" type="ORF">A9Z60_07805</name>
</gene>
<evidence type="ECO:0000256" key="5">
    <source>
        <dbReference type="PROSITE-ProRule" id="PRU01248"/>
    </source>
</evidence>
<evidence type="ECO:0000256" key="2">
    <source>
        <dbReference type="ARBA" id="ARBA00022908"/>
    </source>
</evidence>
<evidence type="ECO:0008006" key="10">
    <source>
        <dbReference type="Google" id="ProtNLM"/>
    </source>
</evidence>
<keyword evidence="2" id="KW-0229">DNA integration</keyword>
<dbReference type="InterPro" id="IPR013762">
    <property type="entry name" value="Integrase-like_cat_sf"/>
</dbReference>
<dbReference type="InterPro" id="IPR011010">
    <property type="entry name" value="DNA_brk_join_enz"/>
</dbReference>
<dbReference type="PANTHER" id="PTHR30629:SF2">
    <property type="entry name" value="PROPHAGE INTEGRASE INTS-RELATED"/>
    <property type="match status" value="1"/>
</dbReference>
<dbReference type="EMBL" id="LZDN01000006">
    <property type="protein sequence ID" value="OBX51481.1"/>
    <property type="molecule type" value="Genomic_DNA"/>
</dbReference>
<dbReference type="Gene3D" id="1.10.443.10">
    <property type="entry name" value="Intergrase catalytic core"/>
    <property type="match status" value="1"/>
</dbReference>
<evidence type="ECO:0000256" key="4">
    <source>
        <dbReference type="ARBA" id="ARBA00023172"/>
    </source>
</evidence>
<comment type="caution">
    <text evidence="8">The sequence shown here is derived from an EMBL/GenBank/DDBJ whole genome shotgun (WGS) entry which is preliminary data.</text>
</comment>
<feature type="domain" description="Tyr recombinase" evidence="6">
    <location>
        <begin position="206"/>
        <end position="386"/>
    </location>
</feature>
<dbReference type="InterPro" id="IPR044068">
    <property type="entry name" value="CB"/>
</dbReference>
<comment type="similarity">
    <text evidence="1">Belongs to the 'phage' integrase family.</text>
</comment>
<dbReference type="PANTHER" id="PTHR30629">
    <property type="entry name" value="PROPHAGE INTEGRASE"/>
    <property type="match status" value="1"/>
</dbReference>
<evidence type="ECO:0000256" key="1">
    <source>
        <dbReference type="ARBA" id="ARBA00008857"/>
    </source>
</evidence>
<dbReference type="InterPro" id="IPR050808">
    <property type="entry name" value="Phage_Integrase"/>
</dbReference>
<dbReference type="CDD" id="cd00801">
    <property type="entry name" value="INT_P4_C"/>
    <property type="match status" value="1"/>
</dbReference>
<dbReference type="Pfam" id="PF22022">
    <property type="entry name" value="Phage_int_M"/>
    <property type="match status" value="1"/>
</dbReference>
<dbReference type="InterPro" id="IPR025166">
    <property type="entry name" value="Integrase_DNA_bind_dom"/>
</dbReference>
<dbReference type="SUPFAM" id="SSF56349">
    <property type="entry name" value="DNA breaking-rejoining enzymes"/>
    <property type="match status" value="1"/>
</dbReference>
<dbReference type="Gene3D" id="3.30.160.390">
    <property type="entry name" value="Integrase, DNA-binding domain"/>
    <property type="match status" value="1"/>
</dbReference>
<dbReference type="GO" id="GO:0015074">
    <property type="term" value="P:DNA integration"/>
    <property type="evidence" value="ECO:0007669"/>
    <property type="project" value="UniProtKB-KW"/>
</dbReference>
<dbReference type="GO" id="GO:0003677">
    <property type="term" value="F:DNA binding"/>
    <property type="evidence" value="ECO:0007669"/>
    <property type="project" value="UniProtKB-UniRule"/>
</dbReference>
<accession>A0A1B8PKX6</accession>
<evidence type="ECO:0000313" key="8">
    <source>
        <dbReference type="EMBL" id="OBX51481.1"/>
    </source>
</evidence>
<feature type="domain" description="Core-binding (CB)" evidence="7">
    <location>
        <begin position="104"/>
        <end position="182"/>
    </location>
</feature>
<dbReference type="Gene3D" id="1.10.150.130">
    <property type="match status" value="1"/>
</dbReference>
<sequence>MMKVIKPLTVKQIDNAKPIAKPYRLYDGRGLSLLVKSTAKIWHFNYQKPISKKRTIVSFGAYPIVSLADARAKRDEYLALLAQNIDPQVQVKQQLTERKAELDNTFYKVSQDWLSEQSYKSNTLDGVNRYLRYAYDFIKDKPVSDLTAFDILDICQAIHDTHGSLMASGVKTKIAQVLDFALSRRMVTSNVARGLKNTHKKHKKGHNPAIIDPKELGEFLNAVDKANDCGVVVKTFLQIAPYIFVRPTELATMHKKDIDFDKKEWRYTPPKTEDSTKTQIIVPLSRQVFEKIEFLLACHGRDYVFYSNRGKYRHITRQRPAEWLRDNGFAGKQTNHGLRATARTILEEELGYASHIIEMQLGHQTKDPNGNAYNRTKFLEKRKAMMQDWADYLDNLR</sequence>
<evidence type="ECO:0000256" key="3">
    <source>
        <dbReference type="ARBA" id="ARBA00023125"/>
    </source>
</evidence>
<dbReference type="InterPro" id="IPR053876">
    <property type="entry name" value="Phage_int_M"/>
</dbReference>
<organism evidence="8 9">
    <name type="scientific">Moraxella nonliquefaciens</name>
    <dbReference type="NCBI Taxonomy" id="478"/>
    <lineage>
        <taxon>Bacteria</taxon>
        <taxon>Pseudomonadati</taxon>
        <taxon>Pseudomonadota</taxon>
        <taxon>Gammaproteobacteria</taxon>
        <taxon>Moraxellales</taxon>
        <taxon>Moraxellaceae</taxon>
        <taxon>Moraxella</taxon>
    </lineage>
</organism>
<evidence type="ECO:0000313" key="9">
    <source>
        <dbReference type="Proteomes" id="UP000092671"/>
    </source>
</evidence>
<reference evidence="8 9" key="1">
    <citation type="submission" date="2016-06" db="EMBL/GenBank/DDBJ databases">
        <title>Draft genome of Moraxella nonliquefaciens CCUG 60284.</title>
        <authorList>
            <person name="Salva-Serra F."/>
            <person name="Engstrom-Jakobsson H."/>
            <person name="Thorell K."/>
            <person name="Gonzales-Siles L."/>
            <person name="Karlsson R."/>
            <person name="Boulund F."/>
            <person name="Engstrand L."/>
            <person name="Kristiansson E."/>
            <person name="Moore E."/>
        </authorList>
    </citation>
    <scope>NUCLEOTIDE SEQUENCE [LARGE SCALE GENOMIC DNA]</scope>
    <source>
        <strain evidence="8 9">CCUG 60284</strain>
    </source>
</reference>